<gene>
    <name evidence="5" type="ORF">DWW57_02865</name>
    <name evidence="6" type="ORF">DXA53_01445</name>
    <name evidence="4" type="ORF">PN645_02055</name>
</gene>
<sequence length="623" mass="71872">MKKNDDRAFGWEWLAMLVMAVVVYACASRGYPEGGPKDTTPPQVILEEPASFTKNFDKKRVNIYFDEFVQLKDINEKFIISPPQKKKPKPRLKGKYVQVEFVDSLKPNTTYTLDFADAISDNNEGNPLGFYRYVFSTGNEIDSLELSGQVVNAESGEPVLNVYVELYSNLADSMPLLEVPDYVARTDSSGFFRLTNLKDTIYRVVAIQDDNRDYKYTPEAEMFAYLDTLVRPVVMTMTRVDTFRVVDKIVGQDTTMRDSIVTQEYLGFGPNNLYLRLFQEKLTQLYMTDDDRKERERLDFIFSIPGKNEFKARLFDTLSTEPLPEDWYVLEHSAGNDTLALWIKDSTVYKKDTLNVILSYLRTDSTGRLTTFADTSRYTFKDKKKPDNKKGRKDEPETPAIEFVEIKSNAGNDFDLGARLWLEFNRPVDKAGLENLHISEKVDTLYQPLKFTLEEDSLKIRRIYIDASWKAGQEYMLTLDSASVNDIYGRHNNKLEKKFKVRQEEFYGKIMLNVSGVQGQVILQLYKSDNGKSENGKRSYAVVQEQIINQDGQVTFPLIPEGKYKFRAILDTNGNGIWDTGLYLKNQQPEEIVYLPVEISVKQNFDIEQEFNLLKPYKDESDK</sequence>
<evidence type="ECO:0000313" key="5">
    <source>
        <dbReference type="EMBL" id="RGU58019.1"/>
    </source>
</evidence>
<dbReference type="EMBL" id="JAQMRD010000002">
    <property type="protein sequence ID" value="MDB9221787.1"/>
    <property type="molecule type" value="Genomic_DNA"/>
</dbReference>
<protein>
    <submittedName>
        <fullName evidence="5">DUF2141 domain-containing protein</fullName>
    </submittedName>
    <submittedName>
        <fullName evidence="4">Ig-like domain-containing protein</fullName>
    </submittedName>
</protein>
<keyword evidence="2" id="KW-0472">Membrane</keyword>
<keyword evidence="2" id="KW-1133">Transmembrane helix</keyword>
<dbReference type="EMBL" id="QSCO01000002">
    <property type="protein sequence ID" value="RGY09475.1"/>
    <property type="molecule type" value="Genomic_DNA"/>
</dbReference>
<dbReference type="InterPro" id="IPR032812">
    <property type="entry name" value="SbsA_Ig"/>
</dbReference>
<evidence type="ECO:0000256" key="2">
    <source>
        <dbReference type="SAM" id="Phobius"/>
    </source>
</evidence>
<name>A0A412TW78_9BACT</name>
<dbReference type="SUPFAM" id="SSF49452">
    <property type="entry name" value="Starch-binding domain-like"/>
    <property type="match status" value="1"/>
</dbReference>
<dbReference type="InterPro" id="IPR018673">
    <property type="entry name" value="DUF2141"/>
</dbReference>
<evidence type="ECO:0000259" key="3">
    <source>
        <dbReference type="Pfam" id="PF13205"/>
    </source>
</evidence>
<evidence type="ECO:0000313" key="8">
    <source>
        <dbReference type="Proteomes" id="UP000284434"/>
    </source>
</evidence>
<organism evidence="5 7">
    <name type="scientific">Odoribacter splanchnicus</name>
    <dbReference type="NCBI Taxonomy" id="28118"/>
    <lineage>
        <taxon>Bacteria</taxon>
        <taxon>Pseudomonadati</taxon>
        <taxon>Bacteroidota</taxon>
        <taxon>Bacteroidia</taxon>
        <taxon>Bacteroidales</taxon>
        <taxon>Odoribacteraceae</taxon>
        <taxon>Odoribacter</taxon>
    </lineage>
</organism>
<evidence type="ECO:0000313" key="6">
    <source>
        <dbReference type="EMBL" id="RGY09475.1"/>
    </source>
</evidence>
<dbReference type="Pfam" id="PF09912">
    <property type="entry name" value="DUF2141"/>
    <property type="match status" value="1"/>
</dbReference>
<dbReference type="Pfam" id="PF13205">
    <property type="entry name" value="Big_5"/>
    <property type="match status" value="1"/>
</dbReference>
<dbReference type="RefSeq" id="WP_118102691.1">
    <property type="nucleotide sequence ID" value="NZ_JADMZE010000017.1"/>
</dbReference>
<evidence type="ECO:0000313" key="7">
    <source>
        <dbReference type="Proteomes" id="UP000284243"/>
    </source>
</evidence>
<dbReference type="AlphaFoldDB" id="A0A412TW78"/>
<feature type="domain" description="SbsA Ig-like" evidence="3">
    <location>
        <begin position="38"/>
        <end position="137"/>
    </location>
</feature>
<feature type="transmembrane region" description="Helical" evidence="2">
    <location>
        <begin position="12"/>
        <end position="31"/>
    </location>
</feature>
<reference evidence="4" key="2">
    <citation type="submission" date="2023-01" db="EMBL/GenBank/DDBJ databases">
        <title>Human gut microbiome strain richness.</title>
        <authorList>
            <person name="Chen-Liaw A."/>
        </authorList>
    </citation>
    <scope>NUCLEOTIDE SEQUENCE</scope>
    <source>
        <strain evidence="4">RTP21484st1_B7_RTP21484_190118</strain>
    </source>
</reference>
<dbReference type="Proteomes" id="UP000284243">
    <property type="component" value="Unassembled WGS sequence"/>
</dbReference>
<proteinExistence type="predicted"/>
<reference evidence="7 8" key="1">
    <citation type="submission" date="2018-08" db="EMBL/GenBank/DDBJ databases">
        <title>A genome reference for cultivated species of the human gut microbiota.</title>
        <authorList>
            <person name="Zou Y."/>
            <person name="Xue W."/>
            <person name="Luo G."/>
        </authorList>
    </citation>
    <scope>NUCLEOTIDE SEQUENCE [LARGE SCALE GENOMIC DNA]</scope>
    <source>
        <strain evidence="5 7">AF16-14</strain>
        <strain evidence="6 8">OF03-11</strain>
    </source>
</reference>
<dbReference type="InterPro" id="IPR013784">
    <property type="entry name" value="Carb-bd-like_fold"/>
</dbReference>
<dbReference type="PROSITE" id="PS51257">
    <property type="entry name" value="PROKAR_LIPOPROTEIN"/>
    <property type="match status" value="1"/>
</dbReference>
<dbReference type="Proteomes" id="UP001212263">
    <property type="component" value="Unassembled WGS sequence"/>
</dbReference>
<keyword evidence="1" id="KW-0732">Signal</keyword>
<dbReference type="GO" id="GO:0030246">
    <property type="term" value="F:carbohydrate binding"/>
    <property type="evidence" value="ECO:0007669"/>
    <property type="project" value="InterPro"/>
</dbReference>
<dbReference type="EMBL" id="QRYC01000003">
    <property type="protein sequence ID" value="RGU58019.1"/>
    <property type="molecule type" value="Genomic_DNA"/>
</dbReference>
<keyword evidence="2" id="KW-0812">Transmembrane</keyword>
<comment type="caution">
    <text evidence="5">The sequence shown here is derived from an EMBL/GenBank/DDBJ whole genome shotgun (WGS) entry which is preliminary data.</text>
</comment>
<evidence type="ECO:0000313" key="4">
    <source>
        <dbReference type="EMBL" id="MDB9221787.1"/>
    </source>
</evidence>
<dbReference type="Proteomes" id="UP000284434">
    <property type="component" value="Unassembled WGS sequence"/>
</dbReference>
<accession>A0A412TW78</accession>
<evidence type="ECO:0000256" key="1">
    <source>
        <dbReference type="ARBA" id="ARBA00022729"/>
    </source>
</evidence>